<dbReference type="GO" id="GO:0140673">
    <property type="term" value="P:transcription elongation-coupled chromatin remodeling"/>
    <property type="evidence" value="ECO:0007669"/>
    <property type="project" value="InterPro"/>
</dbReference>
<dbReference type="PANTHER" id="PTHR12882">
    <property type="entry name" value="SUPPRESSOR OF TY 4"/>
    <property type="match status" value="1"/>
</dbReference>
<evidence type="ECO:0000256" key="8">
    <source>
        <dbReference type="PIRNR" id="PIRNR025023"/>
    </source>
</evidence>
<protein>
    <recommendedName>
        <fullName evidence="4 8">Transcription elongation factor SPT4</fullName>
    </recommendedName>
</protein>
<dbReference type="Gene3D" id="3.30.40.210">
    <property type="match status" value="1"/>
</dbReference>
<sequence>MSAPVIPNAKSRQLRACLLCSIVLTPQDFRRTGCPNCDEITKMKGDSEKVTICTTANFEGMIALVDPQTSWVGRWQRVSNYVRGIYAARVTGPLPEEVMDELSARGLTYRPRDQNTSD</sequence>
<dbReference type="InterPro" id="IPR009287">
    <property type="entry name" value="Spt4"/>
</dbReference>
<evidence type="ECO:0000256" key="3">
    <source>
        <dbReference type="ARBA" id="ARBA00010464"/>
    </source>
</evidence>
<dbReference type="PANTHER" id="PTHR12882:SF1">
    <property type="entry name" value="TRANSCRIPTION ELONGATION FACTOR SPT4"/>
    <property type="match status" value="1"/>
</dbReference>
<keyword evidence="6 8" id="KW-0539">Nucleus</keyword>
<dbReference type="GO" id="GO:0008270">
    <property type="term" value="F:zinc ion binding"/>
    <property type="evidence" value="ECO:0007669"/>
    <property type="project" value="InterPro"/>
</dbReference>
<gene>
    <name evidence="10" type="ORF">SISNIDRAFT_478392</name>
</gene>
<reference evidence="10 11" key="1">
    <citation type="journal article" date="2016" name="Mol. Biol. Evol.">
        <title>Comparative Genomics of Early-Diverging Mushroom-Forming Fungi Provides Insights into the Origins of Lignocellulose Decay Capabilities.</title>
        <authorList>
            <person name="Nagy L.G."/>
            <person name="Riley R."/>
            <person name="Tritt A."/>
            <person name="Adam C."/>
            <person name="Daum C."/>
            <person name="Floudas D."/>
            <person name="Sun H."/>
            <person name="Yadav J.S."/>
            <person name="Pangilinan J."/>
            <person name="Larsson K.H."/>
            <person name="Matsuura K."/>
            <person name="Barry K."/>
            <person name="Labutti K."/>
            <person name="Kuo R."/>
            <person name="Ohm R.A."/>
            <person name="Bhattacharya S.S."/>
            <person name="Shirouzu T."/>
            <person name="Yoshinaga Y."/>
            <person name="Martin F.M."/>
            <person name="Grigoriev I.V."/>
            <person name="Hibbett D.S."/>
        </authorList>
    </citation>
    <scope>NUCLEOTIDE SEQUENCE [LARGE SCALE GENOMIC DNA]</scope>
    <source>
        <strain evidence="10 11">HHB9708</strain>
    </source>
</reference>
<comment type="similarity">
    <text evidence="3 8">Belongs to the SPT4 family.</text>
</comment>
<proteinExistence type="inferred from homology"/>
<dbReference type="InterPro" id="IPR029040">
    <property type="entry name" value="RPABC4/Spt4"/>
</dbReference>
<evidence type="ECO:0000256" key="4">
    <source>
        <dbReference type="ARBA" id="ARBA00020182"/>
    </source>
</evidence>
<evidence type="ECO:0000259" key="9">
    <source>
        <dbReference type="SMART" id="SM01389"/>
    </source>
</evidence>
<name>A0A164VCF0_9AGAM</name>
<organism evidence="10 11">
    <name type="scientific">Sistotremastrum niveocremeum HHB9708</name>
    <dbReference type="NCBI Taxonomy" id="1314777"/>
    <lineage>
        <taxon>Eukaryota</taxon>
        <taxon>Fungi</taxon>
        <taxon>Dikarya</taxon>
        <taxon>Basidiomycota</taxon>
        <taxon>Agaricomycotina</taxon>
        <taxon>Agaricomycetes</taxon>
        <taxon>Sistotremastrales</taxon>
        <taxon>Sistotremastraceae</taxon>
        <taxon>Sertulicium</taxon>
        <taxon>Sertulicium niveocremeum</taxon>
    </lineage>
</organism>
<dbReference type="SMART" id="SM01389">
    <property type="entry name" value="Spt4"/>
    <property type="match status" value="1"/>
</dbReference>
<dbReference type="Proteomes" id="UP000076722">
    <property type="component" value="Unassembled WGS sequence"/>
</dbReference>
<evidence type="ECO:0000256" key="7">
    <source>
        <dbReference type="ARBA" id="ARBA00023328"/>
    </source>
</evidence>
<evidence type="ECO:0000256" key="1">
    <source>
        <dbReference type="ARBA" id="ARBA00004123"/>
    </source>
</evidence>
<evidence type="ECO:0000313" key="10">
    <source>
        <dbReference type="EMBL" id="KZS94027.1"/>
    </source>
</evidence>
<dbReference type="EMBL" id="KV419405">
    <property type="protein sequence ID" value="KZS94027.1"/>
    <property type="molecule type" value="Genomic_DNA"/>
</dbReference>
<dbReference type="PIRSF" id="PIRSF025023">
    <property type="entry name" value="Spt4"/>
    <property type="match status" value="1"/>
</dbReference>
<dbReference type="AlphaFoldDB" id="A0A164VCF0"/>
<accession>A0A164VCF0</accession>
<dbReference type="GO" id="GO:0032044">
    <property type="term" value="C:DSIF complex"/>
    <property type="evidence" value="ECO:0007669"/>
    <property type="project" value="TreeGrafter"/>
</dbReference>
<dbReference type="InterPro" id="IPR038510">
    <property type="entry name" value="Spt4_sf"/>
</dbReference>
<comment type="subcellular location">
    <subcellularLocation>
        <location evidence="2">Chromosome</location>
        <location evidence="2">Centromere</location>
    </subcellularLocation>
    <subcellularLocation>
        <location evidence="1 8">Nucleus</location>
    </subcellularLocation>
</comment>
<evidence type="ECO:0000256" key="6">
    <source>
        <dbReference type="ARBA" id="ARBA00023242"/>
    </source>
</evidence>
<comment type="function">
    <text evidence="8">The SPT4-SPT5 complex mediates both activation and inhibition of transcription elongation, and plays a role in pre-mRNA processing. This complex seems to be important for the stability of the RNA polymerase II elongation machinery on the chromatin template but not for the inherent ability of this machinery to translocate down the gene.</text>
</comment>
<dbReference type="GO" id="GO:0006355">
    <property type="term" value="P:regulation of DNA-templated transcription"/>
    <property type="evidence" value="ECO:0007669"/>
    <property type="project" value="InterPro"/>
</dbReference>
<dbReference type="STRING" id="1314777.A0A164VCF0"/>
<evidence type="ECO:0000256" key="5">
    <source>
        <dbReference type="ARBA" id="ARBA00023163"/>
    </source>
</evidence>
<keyword evidence="11" id="KW-1185">Reference proteome</keyword>
<feature type="domain" description="Spt4/RpoE2 zinc finger" evidence="9">
    <location>
        <begin position="14"/>
        <end position="91"/>
    </location>
</feature>
<dbReference type="SUPFAM" id="SSF63393">
    <property type="entry name" value="RNA polymerase subunits"/>
    <property type="match status" value="1"/>
</dbReference>
<dbReference type="GO" id="GO:0000775">
    <property type="term" value="C:chromosome, centromeric region"/>
    <property type="evidence" value="ECO:0007669"/>
    <property type="project" value="UniProtKB-SubCell"/>
</dbReference>
<dbReference type="Pfam" id="PF06093">
    <property type="entry name" value="Spt4"/>
    <property type="match status" value="1"/>
</dbReference>
<dbReference type="GO" id="GO:0000993">
    <property type="term" value="F:RNA polymerase II complex binding"/>
    <property type="evidence" value="ECO:0007669"/>
    <property type="project" value="TreeGrafter"/>
</dbReference>
<dbReference type="OrthoDB" id="248751at2759"/>
<dbReference type="CDD" id="cd07973">
    <property type="entry name" value="Spt4"/>
    <property type="match status" value="1"/>
</dbReference>
<keyword evidence="5 8" id="KW-0804">Transcription</keyword>
<evidence type="ECO:0000313" key="11">
    <source>
        <dbReference type="Proteomes" id="UP000076722"/>
    </source>
</evidence>
<dbReference type="InterPro" id="IPR022800">
    <property type="entry name" value="Spt4/RpoE2_Znf"/>
</dbReference>
<evidence type="ECO:0000256" key="2">
    <source>
        <dbReference type="ARBA" id="ARBA00004584"/>
    </source>
</evidence>
<keyword evidence="7" id="KW-0137">Centromere</keyword>